<protein>
    <submittedName>
        <fullName evidence="2">Uncharacterized protein</fullName>
    </submittedName>
</protein>
<reference evidence="2" key="1">
    <citation type="journal article" date="2016" name="Nat. Genet.">
        <title>A high-quality carrot genome assembly provides new insights into carotenoid accumulation and asterid genome evolution.</title>
        <authorList>
            <person name="Iorizzo M."/>
            <person name="Ellison S."/>
            <person name="Senalik D."/>
            <person name="Zeng P."/>
            <person name="Satapoomin P."/>
            <person name="Huang J."/>
            <person name="Bowman M."/>
            <person name="Iovene M."/>
            <person name="Sanseverino W."/>
            <person name="Cavagnaro P."/>
            <person name="Yildiz M."/>
            <person name="Macko-Podgorni A."/>
            <person name="Moranska E."/>
            <person name="Grzebelus E."/>
            <person name="Grzebelus D."/>
            <person name="Ashrafi H."/>
            <person name="Zheng Z."/>
            <person name="Cheng S."/>
            <person name="Spooner D."/>
            <person name="Van Deynze A."/>
            <person name="Simon P."/>
        </authorList>
    </citation>
    <scope>NUCLEOTIDE SEQUENCE</scope>
    <source>
        <tissue evidence="2">Leaf</tissue>
    </source>
</reference>
<dbReference type="PANTHER" id="PTHR35632">
    <property type="entry name" value="MAJOR POLLEN ALLERGEN OLE E 6-LIKE"/>
    <property type="match status" value="1"/>
</dbReference>
<name>A0AAF0WG11_DAUCS</name>
<dbReference type="EMBL" id="CP093344">
    <property type="protein sequence ID" value="WOG87370.1"/>
    <property type="molecule type" value="Genomic_DNA"/>
</dbReference>
<reference evidence="2" key="2">
    <citation type="submission" date="2022-03" db="EMBL/GenBank/DDBJ databases">
        <title>Draft title - Genomic analysis of global carrot germplasm unveils the trajectory of domestication and the origin of high carotenoid orange carrot.</title>
        <authorList>
            <person name="Iorizzo M."/>
            <person name="Ellison S."/>
            <person name="Senalik D."/>
            <person name="Macko-Podgorni A."/>
            <person name="Grzebelus D."/>
            <person name="Bostan H."/>
            <person name="Rolling W."/>
            <person name="Curaba J."/>
            <person name="Simon P."/>
        </authorList>
    </citation>
    <scope>NUCLEOTIDE SEQUENCE</scope>
    <source>
        <tissue evidence="2">Leaf</tissue>
    </source>
</reference>
<keyword evidence="1" id="KW-0732">Signal</keyword>
<dbReference type="InterPro" id="IPR036466">
    <property type="entry name" value="Pollen_allergen_ole-e-6_sf"/>
</dbReference>
<keyword evidence="3" id="KW-1185">Reference proteome</keyword>
<dbReference type="Pfam" id="PF09253">
    <property type="entry name" value="Ole_e_6"/>
    <property type="match status" value="1"/>
</dbReference>
<accession>A0AAF0WG11</accession>
<gene>
    <name evidence="2" type="ORF">DCAR_0206594</name>
</gene>
<dbReference type="SUPFAM" id="SSF111388">
    <property type="entry name" value="Pollen allergen ole e 6"/>
    <property type="match status" value="1"/>
</dbReference>
<organism evidence="2 3">
    <name type="scientific">Daucus carota subsp. sativus</name>
    <name type="common">Carrot</name>
    <dbReference type="NCBI Taxonomy" id="79200"/>
    <lineage>
        <taxon>Eukaryota</taxon>
        <taxon>Viridiplantae</taxon>
        <taxon>Streptophyta</taxon>
        <taxon>Embryophyta</taxon>
        <taxon>Tracheophyta</taxon>
        <taxon>Spermatophyta</taxon>
        <taxon>Magnoliopsida</taxon>
        <taxon>eudicotyledons</taxon>
        <taxon>Gunneridae</taxon>
        <taxon>Pentapetalae</taxon>
        <taxon>asterids</taxon>
        <taxon>campanulids</taxon>
        <taxon>Apiales</taxon>
        <taxon>Apiaceae</taxon>
        <taxon>Apioideae</taxon>
        <taxon>Scandiceae</taxon>
        <taxon>Daucinae</taxon>
        <taxon>Daucus</taxon>
        <taxon>Daucus sect. Daucus</taxon>
    </lineage>
</organism>
<evidence type="ECO:0000313" key="3">
    <source>
        <dbReference type="Proteomes" id="UP000077755"/>
    </source>
</evidence>
<feature type="chain" id="PRO_5041965163" evidence="1">
    <location>
        <begin position="27"/>
        <end position="97"/>
    </location>
</feature>
<proteinExistence type="predicted"/>
<dbReference type="InterPro" id="IPR015333">
    <property type="entry name" value="Pollen_allergen_ole-e-6"/>
</dbReference>
<dbReference type="Proteomes" id="UP000077755">
    <property type="component" value="Chromosome 2"/>
</dbReference>
<dbReference type="AlphaFoldDB" id="A0AAF0WG11"/>
<dbReference type="PANTHER" id="PTHR35632:SF1">
    <property type="entry name" value="MAJOR POLLEN ALLERGEN OLE E 6-LIKE"/>
    <property type="match status" value="1"/>
</dbReference>
<evidence type="ECO:0000256" key="1">
    <source>
        <dbReference type="SAM" id="SignalP"/>
    </source>
</evidence>
<sequence>MVFHQKSVAVLLVCVVLATAIHVTEGGLEHKEKAYKKCLENCQNKCRKDNNRTFCEQKCDEDCSMVEAKVLRDPFPSSMRDPKFSTAVITHRAWVRI</sequence>
<feature type="signal peptide" evidence="1">
    <location>
        <begin position="1"/>
        <end position="26"/>
    </location>
</feature>
<evidence type="ECO:0000313" key="2">
    <source>
        <dbReference type="EMBL" id="WOG87370.1"/>
    </source>
</evidence>
<dbReference type="Gene3D" id="1.10.287.720">
    <property type="entry name" value="Pollen allergen ole e 6"/>
    <property type="match status" value="1"/>
</dbReference>